<evidence type="ECO:0000256" key="6">
    <source>
        <dbReference type="ARBA" id="ARBA00022692"/>
    </source>
</evidence>
<dbReference type="EMBL" id="JAGINW010000001">
    <property type="protein sequence ID" value="MBP2320355.1"/>
    <property type="molecule type" value="Genomic_DNA"/>
</dbReference>
<dbReference type="InterPro" id="IPR007891">
    <property type="entry name" value="CHASE3"/>
</dbReference>
<dbReference type="Gene3D" id="3.30.565.10">
    <property type="entry name" value="Histidine kinase-like ATPase, C-terminal domain"/>
    <property type="match status" value="1"/>
</dbReference>
<evidence type="ECO:0000256" key="2">
    <source>
        <dbReference type="ARBA" id="ARBA00004370"/>
    </source>
</evidence>
<comment type="subcellular location">
    <subcellularLocation>
        <location evidence="2">Membrane</location>
    </subcellularLocation>
</comment>
<dbReference type="PROSITE" id="PS50885">
    <property type="entry name" value="HAMP"/>
    <property type="match status" value="1"/>
</dbReference>
<dbReference type="PANTHER" id="PTHR24421">
    <property type="entry name" value="NITRATE/NITRITE SENSOR PROTEIN NARX-RELATED"/>
    <property type="match status" value="1"/>
</dbReference>
<evidence type="ECO:0000313" key="14">
    <source>
        <dbReference type="EMBL" id="MBP2320355.1"/>
    </source>
</evidence>
<dbReference type="InterPro" id="IPR050482">
    <property type="entry name" value="Sensor_HK_TwoCompSys"/>
</dbReference>
<comment type="catalytic activity">
    <reaction evidence="1">
        <text>ATP + protein L-histidine = ADP + protein N-phospho-L-histidine.</text>
        <dbReference type="EC" id="2.7.13.3"/>
    </reaction>
</comment>
<dbReference type="SUPFAM" id="SSF158472">
    <property type="entry name" value="HAMP domain-like"/>
    <property type="match status" value="1"/>
</dbReference>
<dbReference type="EC" id="2.7.13.3" evidence="3"/>
<evidence type="ECO:0000256" key="3">
    <source>
        <dbReference type="ARBA" id="ARBA00012438"/>
    </source>
</evidence>
<dbReference type="RefSeq" id="WP_209634380.1">
    <property type="nucleotide sequence ID" value="NZ_JAGINW010000001.1"/>
</dbReference>
<dbReference type="SUPFAM" id="SSF55874">
    <property type="entry name" value="ATPase domain of HSP90 chaperone/DNA topoisomerase II/histidine kinase"/>
    <property type="match status" value="1"/>
</dbReference>
<dbReference type="SMART" id="SM00304">
    <property type="entry name" value="HAMP"/>
    <property type="match status" value="1"/>
</dbReference>
<keyword evidence="6 12" id="KW-0812">Transmembrane</keyword>
<dbReference type="Gene3D" id="1.20.5.1930">
    <property type="match status" value="1"/>
</dbReference>
<dbReference type="Pfam" id="PF07730">
    <property type="entry name" value="HisKA_3"/>
    <property type="match status" value="1"/>
</dbReference>
<evidence type="ECO:0000256" key="4">
    <source>
        <dbReference type="ARBA" id="ARBA00022553"/>
    </source>
</evidence>
<dbReference type="Gene3D" id="6.10.340.10">
    <property type="match status" value="1"/>
</dbReference>
<organism evidence="14 15">
    <name type="scientific">Kibdelosporangium banguiense</name>
    <dbReference type="NCBI Taxonomy" id="1365924"/>
    <lineage>
        <taxon>Bacteria</taxon>
        <taxon>Bacillati</taxon>
        <taxon>Actinomycetota</taxon>
        <taxon>Actinomycetes</taxon>
        <taxon>Pseudonocardiales</taxon>
        <taxon>Pseudonocardiaceae</taxon>
        <taxon>Kibdelosporangium</taxon>
    </lineage>
</organism>
<dbReference type="InterPro" id="IPR011712">
    <property type="entry name" value="Sig_transdc_His_kin_sub3_dim/P"/>
</dbReference>
<evidence type="ECO:0000256" key="11">
    <source>
        <dbReference type="ARBA" id="ARBA00023012"/>
    </source>
</evidence>
<evidence type="ECO:0000256" key="5">
    <source>
        <dbReference type="ARBA" id="ARBA00022679"/>
    </source>
</evidence>
<dbReference type="InterPro" id="IPR003660">
    <property type="entry name" value="HAMP_dom"/>
</dbReference>
<keyword evidence="9" id="KW-0067">ATP-binding</keyword>
<evidence type="ECO:0000256" key="12">
    <source>
        <dbReference type="SAM" id="Phobius"/>
    </source>
</evidence>
<dbReference type="InterPro" id="IPR036890">
    <property type="entry name" value="HATPase_C_sf"/>
</dbReference>
<keyword evidence="15" id="KW-1185">Reference proteome</keyword>
<dbReference type="Pfam" id="PF05227">
    <property type="entry name" value="CHASE3"/>
    <property type="match status" value="1"/>
</dbReference>
<reference evidence="14 15" key="1">
    <citation type="submission" date="2021-03" db="EMBL/GenBank/DDBJ databases">
        <title>Sequencing the genomes of 1000 actinobacteria strains.</title>
        <authorList>
            <person name="Klenk H.-P."/>
        </authorList>
    </citation>
    <scope>NUCLEOTIDE SEQUENCE [LARGE SCALE GENOMIC DNA]</scope>
    <source>
        <strain evidence="14 15">DSM 46670</strain>
    </source>
</reference>
<keyword evidence="11" id="KW-0902">Two-component regulatory system</keyword>
<keyword evidence="8 14" id="KW-0418">Kinase</keyword>
<dbReference type="Pfam" id="PF00672">
    <property type="entry name" value="HAMP"/>
    <property type="match status" value="1"/>
</dbReference>
<feature type="domain" description="HAMP" evidence="13">
    <location>
        <begin position="205"/>
        <end position="257"/>
    </location>
</feature>
<comment type="caution">
    <text evidence="14">The sequence shown here is derived from an EMBL/GenBank/DDBJ whole genome shotgun (WGS) entry which is preliminary data.</text>
</comment>
<evidence type="ECO:0000256" key="9">
    <source>
        <dbReference type="ARBA" id="ARBA00022840"/>
    </source>
</evidence>
<sequence length="463" mass="49520">MRGGLTIRLAAASALLAVVEGAAFMVLLSSTAELRDLQHQTRKYQDVLVAGNQLGRHVINLQTRLDGFVITGQESALRLWQRDRAAIADQLGSLDRLLMEAPELHARSDGVTHAIRSYLDYSGALIDLVRRNPADARAVTVAEELRRLIEAIGTEVDRFVAIEGGHIDQRLDDTAATDRLATTAAAVGLAGSLLLIVAFAVYLTATIARPVRRAAAMAGQIADGDLDARLPEHGPGEIGMLQRSFNTMARALRHSRSELAKSRVRIVAAADQERRRIERNLHDGIQQRLVTLVLEVRAVEAELPPDSAAQLAEVANGLMATLDELRELSRGIHPAVLSEGGLVPALKALTRRSTIPAELSSDVPIRLPEPVEVAAYYLVCEALANIAKHANASTAYIDARLQDDRLRVTVSDDGIGGATTRSGSGLVGLTDRVEALGGTLSITSPPGQGTTLVADLPLKPADE</sequence>
<keyword evidence="12" id="KW-0472">Membrane</keyword>
<keyword evidence="7" id="KW-0547">Nucleotide-binding</keyword>
<keyword evidence="10 12" id="KW-1133">Transmembrane helix</keyword>
<dbReference type="PANTHER" id="PTHR24421:SF10">
    <property type="entry name" value="NITRATE_NITRITE SENSOR PROTEIN NARQ"/>
    <property type="match status" value="1"/>
</dbReference>
<evidence type="ECO:0000256" key="10">
    <source>
        <dbReference type="ARBA" id="ARBA00022989"/>
    </source>
</evidence>
<dbReference type="Proteomes" id="UP001519332">
    <property type="component" value="Unassembled WGS sequence"/>
</dbReference>
<accession>A0ABS4T7G6</accession>
<gene>
    <name evidence="14" type="ORF">JOF56_000740</name>
</gene>
<keyword evidence="4" id="KW-0597">Phosphoprotein</keyword>
<evidence type="ECO:0000256" key="8">
    <source>
        <dbReference type="ARBA" id="ARBA00022777"/>
    </source>
</evidence>
<dbReference type="Pfam" id="PF02518">
    <property type="entry name" value="HATPase_c"/>
    <property type="match status" value="1"/>
</dbReference>
<evidence type="ECO:0000256" key="7">
    <source>
        <dbReference type="ARBA" id="ARBA00022741"/>
    </source>
</evidence>
<dbReference type="CDD" id="cd06225">
    <property type="entry name" value="HAMP"/>
    <property type="match status" value="1"/>
</dbReference>
<evidence type="ECO:0000256" key="1">
    <source>
        <dbReference type="ARBA" id="ARBA00000085"/>
    </source>
</evidence>
<dbReference type="InterPro" id="IPR003594">
    <property type="entry name" value="HATPase_dom"/>
</dbReference>
<feature type="transmembrane region" description="Helical" evidence="12">
    <location>
        <begin position="180"/>
        <end position="203"/>
    </location>
</feature>
<protein>
    <recommendedName>
        <fullName evidence="3">histidine kinase</fullName>
        <ecNumber evidence="3">2.7.13.3</ecNumber>
    </recommendedName>
</protein>
<dbReference type="CDD" id="cd16917">
    <property type="entry name" value="HATPase_UhpB-NarQ-NarX-like"/>
    <property type="match status" value="1"/>
</dbReference>
<evidence type="ECO:0000313" key="15">
    <source>
        <dbReference type="Proteomes" id="UP001519332"/>
    </source>
</evidence>
<keyword evidence="5" id="KW-0808">Transferase</keyword>
<proteinExistence type="predicted"/>
<evidence type="ECO:0000259" key="13">
    <source>
        <dbReference type="PROSITE" id="PS50885"/>
    </source>
</evidence>
<dbReference type="GO" id="GO:0016301">
    <property type="term" value="F:kinase activity"/>
    <property type="evidence" value="ECO:0007669"/>
    <property type="project" value="UniProtKB-KW"/>
</dbReference>
<name>A0ABS4T7G6_9PSEU</name>